<dbReference type="EMBL" id="JAXCLA010000002">
    <property type="protein sequence ID" value="MDY0743798.1"/>
    <property type="molecule type" value="Genomic_DNA"/>
</dbReference>
<protein>
    <submittedName>
        <fullName evidence="2">Uncharacterized protein</fullName>
    </submittedName>
</protein>
<feature type="signal peptide" evidence="1">
    <location>
        <begin position="1"/>
        <end position="18"/>
    </location>
</feature>
<reference evidence="2 3" key="1">
    <citation type="submission" date="2023-11" db="EMBL/GenBank/DDBJ databases">
        <title>Paucibacter sp. nov., isolated from fresh soil in Korea.</title>
        <authorList>
            <person name="Le N.T.T."/>
        </authorList>
    </citation>
    <scope>NUCLEOTIDE SEQUENCE [LARGE SCALE GENOMIC DNA]</scope>
    <source>
        <strain evidence="2 3">R3-3</strain>
    </source>
</reference>
<feature type="chain" id="PRO_5045214259" evidence="1">
    <location>
        <begin position="19"/>
        <end position="71"/>
    </location>
</feature>
<evidence type="ECO:0000313" key="3">
    <source>
        <dbReference type="Proteomes" id="UP001285263"/>
    </source>
</evidence>
<name>A0ABU5DBZ7_9BURK</name>
<proteinExistence type="predicted"/>
<dbReference type="Proteomes" id="UP001285263">
    <property type="component" value="Unassembled WGS sequence"/>
</dbReference>
<organism evidence="2 3">
    <name type="scientific">Roseateles agri</name>
    <dbReference type="NCBI Taxonomy" id="3098619"/>
    <lineage>
        <taxon>Bacteria</taxon>
        <taxon>Pseudomonadati</taxon>
        <taxon>Pseudomonadota</taxon>
        <taxon>Betaproteobacteria</taxon>
        <taxon>Burkholderiales</taxon>
        <taxon>Sphaerotilaceae</taxon>
        <taxon>Roseateles</taxon>
    </lineage>
</organism>
<comment type="caution">
    <text evidence="2">The sequence shown here is derived from an EMBL/GenBank/DDBJ whole genome shotgun (WGS) entry which is preliminary data.</text>
</comment>
<evidence type="ECO:0000256" key="1">
    <source>
        <dbReference type="SAM" id="SignalP"/>
    </source>
</evidence>
<sequence length="71" mass="7233">MNTTAKALIFAIVSVASAAAIGMGLADHAAQSTVANKAGVVKLERVVIVGKRVHVVAQLPQVVIEGRRSAA</sequence>
<accession>A0ABU5DBZ7</accession>
<evidence type="ECO:0000313" key="2">
    <source>
        <dbReference type="EMBL" id="MDY0743798.1"/>
    </source>
</evidence>
<keyword evidence="1" id="KW-0732">Signal</keyword>
<gene>
    <name evidence="2" type="ORF">SNE35_04750</name>
</gene>
<keyword evidence="3" id="KW-1185">Reference proteome</keyword>
<dbReference type="RefSeq" id="WP_320421714.1">
    <property type="nucleotide sequence ID" value="NZ_JAXCLA010000002.1"/>
</dbReference>